<dbReference type="Proteomes" id="UP000030742">
    <property type="component" value="Unassembled WGS sequence"/>
</dbReference>
<proteinExistence type="inferred from homology"/>
<evidence type="ECO:0000313" key="10">
    <source>
        <dbReference type="Proteomes" id="UP000030742"/>
    </source>
</evidence>
<keyword evidence="2" id="KW-0964">Secreted</keyword>
<dbReference type="InterPro" id="IPR001314">
    <property type="entry name" value="Peptidase_S1A"/>
</dbReference>
<keyword evidence="7" id="KW-0472">Membrane</keyword>
<keyword evidence="7" id="KW-1133">Transmembrane helix</keyword>
<dbReference type="GO" id="GO:0004252">
    <property type="term" value="F:serine-type endopeptidase activity"/>
    <property type="evidence" value="ECO:0007669"/>
    <property type="project" value="InterPro"/>
</dbReference>
<name>U4UAZ3_DENPD</name>
<keyword evidence="5" id="KW-0325">Glycoprotein</keyword>
<dbReference type="PROSITE" id="PS50240">
    <property type="entry name" value="TRYPSIN_DOM"/>
    <property type="match status" value="1"/>
</dbReference>
<dbReference type="GO" id="GO:0005576">
    <property type="term" value="C:extracellular region"/>
    <property type="evidence" value="ECO:0007669"/>
    <property type="project" value="UniProtKB-SubCell"/>
</dbReference>
<evidence type="ECO:0000256" key="7">
    <source>
        <dbReference type="SAM" id="Phobius"/>
    </source>
</evidence>
<protein>
    <recommendedName>
        <fullName evidence="8">Peptidase S1 domain-containing protein</fullName>
    </recommendedName>
</protein>
<dbReference type="AlphaFoldDB" id="U4UAZ3"/>
<evidence type="ECO:0000256" key="5">
    <source>
        <dbReference type="ARBA" id="ARBA00023180"/>
    </source>
</evidence>
<dbReference type="InterPro" id="IPR009003">
    <property type="entry name" value="Peptidase_S1_PA"/>
</dbReference>
<evidence type="ECO:0000256" key="1">
    <source>
        <dbReference type="ARBA" id="ARBA00004613"/>
    </source>
</evidence>
<feature type="domain" description="Peptidase S1" evidence="8">
    <location>
        <begin position="159"/>
        <end position="414"/>
    </location>
</feature>
<evidence type="ECO:0000256" key="4">
    <source>
        <dbReference type="ARBA" id="ARBA00023157"/>
    </source>
</evidence>
<keyword evidence="4" id="KW-1015">Disulfide bond</keyword>
<dbReference type="Pfam" id="PF00089">
    <property type="entry name" value="Trypsin"/>
    <property type="match status" value="1"/>
</dbReference>
<dbReference type="STRING" id="77166.U4UAZ3"/>
<keyword evidence="3" id="KW-0732">Signal</keyword>
<reference evidence="9 10" key="1">
    <citation type="journal article" date="2013" name="Genome Biol.">
        <title>Draft genome of the mountain pine beetle, Dendroctonus ponderosae Hopkins, a major forest pest.</title>
        <authorList>
            <person name="Keeling C.I."/>
            <person name="Yuen M.M."/>
            <person name="Liao N.Y."/>
            <person name="Docking T.R."/>
            <person name="Chan S.K."/>
            <person name="Taylor G.A."/>
            <person name="Palmquist D.L."/>
            <person name="Jackman S.D."/>
            <person name="Nguyen A."/>
            <person name="Li M."/>
            <person name="Henderson H."/>
            <person name="Janes J.K."/>
            <person name="Zhao Y."/>
            <person name="Pandoh P."/>
            <person name="Moore R."/>
            <person name="Sperling F.A."/>
            <person name="Huber D.P."/>
            <person name="Birol I."/>
            <person name="Jones S.J."/>
            <person name="Bohlmann J."/>
        </authorList>
    </citation>
    <scope>NUCLEOTIDE SEQUENCE</scope>
</reference>
<comment type="similarity">
    <text evidence="6">Belongs to the peptidase S1 family. CLIP subfamily.</text>
</comment>
<feature type="non-terminal residue" evidence="9">
    <location>
        <position position="1"/>
    </location>
</feature>
<dbReference type="OrthoDB" id="9982100at2759"/>
<dbReference type="FunFam" id="2.40.10.10:FF:000054">
    <property type="entry name" value="Complement C1r subcomponent"/>
    <property type="match status" value="1"/>
</dbReference>
<dbReference type="PANTHER" id="PTHR24256">
    <property type="entry name" value="TRYPTASE-RELATED"/>
    <property type="match status" value="1"/>
</dbReference>
<dbReference type="InterPro" id="IPR001254">
    <property type="entry name" value="Trypsin_dom"/>
</dbReference>
<dbReference type="Gene3D" id="2.40.10.10">
    <property type="entry name" value="Trypsin-like serine proteases"/>
    <property type="match status" value="2"/>
</dbReference>
<evidence type="ECO:0000259" key="8">
    <source>
        <dbReference type="PROSITE" id="PS50240"/>
    </source>
</evidence>
<sequence length="432" mass="47551">DVYLSSQDRQILDWHFANLEFANATPLSNLSLKHWDQDDDFEFTGNHLTEQRSLYVRDKFGFLQSHKQTWNVEKIAYFWLFIGVLQALLKKLAILLYFTPGALRRFHFFLDIEQTRLWIAAKNANNCAQTNIVTPLADDECPTGTARCQAVRCGVPIAVVSSESNQANANSHPWEAYLRDDVRNTYVGAGVLIDQYHVLTAAHKISNLTGSDASMSVLMGVYNPRTIPQAPVQVSKVLRAFKHSSYDQSSLKNDVALLRLATPITMSNSAMPLCLPRASTNFITTPPTTCLVAGWGQTAFNVNDAPTNILKQVYLPIVSQQTCKTAFESLPQGSQIVSNYLDVDSGNQLCAGGQVQLDSCTQDGGSPLICKNANSNVYTLAGLVLWGKGCGEVNRYGVYLNVPSYIAWIHTVANCSMRGTGSCSGATTQNFN</sequence>
<evidence type="ECO:0000256" key="6">
    <source>
        <dbReference type="ARBA" id="ARBA00024195"/>
    </source>
</evidence>
<dbReference type="GO" id="GO:0006508">
    <property type="term" value="P:proteolysis"/>
    <property type="evidence" value="ECO:0007669"/>
    <property type="project" value="InterPro"/>
</dbReference>
<dbReference type="CDD" id="cd00190">
    <property type="entry name" value="Tryp_SPc"/>
    <property type="match status" value="1"/>
</dbReference>
<feature type="transmembrane region" description="Helical" evidence="7">
    <location>
        <begin position="76"/>
        <end position="98"/>
    </location>
</feature>
<dbReference type="EMBL" id="KB632275">
    <property type="protein sequence ID" value="ERL91084.1"/>
    <property type="molecule type" value="Genomic_DNA"/>
</dbReference>
<comment type="subcellular location">
    <subcellularLocation>
        <location evidence="1">Secreted</location>
    </subcellularLocation>
</comment>
<dbReference type="PRINTS" id="PR00722">
    <property type="entry name" value="CHYMOTRYPSIN"/>
</dbReference>
<dbReference type="SUPFAM" id="SSF50494">
    <property type="entry name" value="Trypsin-like serine proteases"/>
    <property type="match status" value="1"/>
</dbReference>
<organism evidence="9 10">
    <name type="scientific">Dendroctonus ponderosae</name>
    <name type="common">Mountain pine beetle</name>
    <dbReference type="NCBI Taxonomy" id="77166"/>
    <lineage>
        <taxon>Eukaryota</taxon>
        <taxon>Metazoa</taxon>
        <taxon>Ecdysozoa</taxon>
        <taxon>Arthropoda</taxon>
        <taxon>Hexapoda</taxon>
        <taxon>Insecta</taxon>
        <taxon>Pterygota</taxon>
        <taxon>Neoptera</taxon>
        <taxon>Endopterygota</taxon>
        <taxon>Coleoptera</taxon>
        <taxon>Polyphaga</taxon>
        <taxon>Cucujiformia</taxon>
        <taxon>Curculionidae</taxon>
        <taxon>Scolytinae</taxon>
        <taxon>Dendroctonus</taxon>
    </lineage>
</organism>
<dbReference type="InterPro" id="IPR043504">
    <property type="entry name" value="Peptidase_S1_PA_chymotrypsin"/>
</dbReference>
<evidence type="ECO:0000313" key="9">
    <source>
        <dbReference type="EMBL" id="ERL91084.1"/>
    </source>
</evidence>
<dbReference type="InterPro" id="IPR051487">
    <property type="entry name" value="Ser/Thr_Proteases_Immune/Dev"/>
</dbReference>
<evidence type="ECO:0000256" key="2">
    <source>
        <dbReference type="ARBA" id="ARBA00022525"/>
    </source>
</evidence>
<gene>
    <name evidence="9" type="ORF">D910_08426</name>
</gene>
<keyword evidence="7" id="KW-0812">Transmembrane</keyword>
<accession>U4UAZ3</accession>
<dbReference type="SMART" id="SM00020">
    <property type="entry name" value="Tryp_SPc"/>
    <property type="match status" value="1"/>
</dbReference>
<feature type="non-terminal residue" evidence="9">
    <location>
        <position position="432"/>
    </location>
</feature>
<evidence type="ECO:0000256" key="3">
    <source>
        <dbReference type="ARBA" id="ARBA00022729"/>
    </source>
</evidence>